<dbReference type="PROSITE" id="PS50977">
    <property type="entry name" value="HTH_TETR_2"/>
    <property type="match status" value="1"/>
</dbReference>
<sequence length="210" mass="23760">MVRRTKEEALETRNSLMAAALEQFCEKGIARTTLSDIATAAGVTRGAFYWHFKNKVELFEALWAQLRNPLDELAELSENPQEPQPVEKLRELIMLLLQMVVSDPVHQHIFRLMINRNELDGELREIGAHMQLMHGQFRARTARILTNAVNQGQLPADLPVELATFMLHSMVDGLIANWFADDNEVDMQAEAPVIVDAILVMLRQGFGASR</sequence>
<organism evidence="7 8">
    <name type="scientific">Marinobacterium aestuarii</name>
    <dbReference type="NCBI Taxonomy" id="1821621"/>
    <lineage>
        <taxon>Bacteria</taxon>
        <taxon>Pseudomonadati</taxon>
        <taxon>Pseudomonadota</taxon>
        <taxon>Gammaproteobacteria</taxon>
        <taxon>Oceanospirillales</taxon>
        <taxon>Oceanospirillaceae</taxon>
        <taxon>Marinobacterium</taxon>
    </lineage>
</organism>
<dbReference type="InterPro" id="IPR023772">
    <property type="entry name" value="DNA-bd_HTH_TetR-type_CS"/>
</dbReference>
<gene>
    <name evidence="7" type="ORF">A8C75_02820</name>
</gene>
<dbReference type="InterPro" id="IPR001647">
    <property type="entry name" value="HTH_TetR"/>
</dbReference>
<evidence type="ECO:0000313" key="8">
    <source>
        <dbReference type="Proteomes" id="UP000078070"/>
    </source>
</evidence>
<dbReference type="InterPro" id="IPR009057">
    <property type="entry name" value="Homeodomain-like_sf"/>
</dbReference>
<dbReference type="PANTHER" id="PTHR30055:SF240">
    <property type="entry name" value="HTH-TYPE TRANSCRIPTIONAL REGULATOR ACRR"/>
    <property type="match status" value="1"/>
</dbReference>
<keyword evidence="8" id="KW-1185">Reference proteome</keyword>
<keyword evidence="4" id="KW-0804">Transcription</keyword>
<reference evidence="7 8" key="2">
    <citation type="journal article" date="2018" name="Int. J. Syst. Evol. Microbiol.">
        <title>Marinobacterium aestuarii sp. nov., a benzene-degrading marine bacterium isolated from estuary sediment.</title>
        <authorList>
            <person name="Bae S.S."/>
            <person name="Jung J."/>
            <person name="Chung D."/>
            <person name="Baek K."/>
        </authorList>
    </citation>
    <scope>NUCLEOTIDE SEQUENCE [LARGE SCALE GENOMIC DNA]</scope>
    <source>
        <strain evidence="7 8">ST58-10</strain>
    </source>
</reference>
<dbReference type="Proteomes" id="UP000078070">
    <property type="component" value="Chromosome"/>
</dbReference>
<dbReference type="EMBL" id="CP015839">
    <property type="protein sequence ID" value="ANG61508.1"/>
    <property type="molecule type" value="Genomic_DNA"/>
</dbReference>
<evidence type="ECO:0000313" key="7">
    <source>
        <dbReference type="EMBL" id="ANG61508.1"/>
    </source>
</evidence>
<evidence type="ECO:0000256" key="2">
    <source>
        <dbReference type="ARBA" id="ARBA00023015"/>
    </source>
</evidence>
<evidence type="ECO:0000256" key="4">
    <source>
        <dbReference type="ARBA" id="ARBA00023163"/>
    </source>
</evidence>
<dbReference type="SUPFAM" id="SSF46689">
    <property type="entry name" value="Homeodomain-like"/>
    <property type="match status" value="1"/>
</dbReference>
<dbReference type="InterPro" id="IPR050109">
    <property type="entry name" value="HTH-type_TetR-like_transc_reg"/>
</dbReference>
<dbReference type="RefSeq" id="WP_067377819.1">
    <property type="nucleotide sequence ID" value="NZ_CP015839.1"/>
</dbReference>
<keyword evidence="1" id="KW-0678">Repressor</keyword>
<dbReference type="Pfam" id="PF00440">
    <property type="entry name" value="TetR_N"/>
    <property type="match status" value="1"/>
</dbReference>
<evidence type="ECO:0000259" key="6">
    <source>
        <dbReference type="PROSITE" id="PS50977"/>
    </source>
</evidence>
<dbReference type="AlphaFoldDB" id="A0A1A9EV30"/>
<evidence type="ECO:0000256" key="5">
    <source>
        <dbReference type="PROSITE-ProRule" id="PRU00335"/>
    </source>
</evidence>
<dbReference type="STRING" id="1821621.A8C75_02820"/>
<evidence type="ECO:0000256" key="1">
    <source>
        <dbReference type="ARBA" id="ARBA00022491"/>
    </source>
</evidence>
<evidence type="ECO:0000256" key="3">
    <source>
        <dbReference type="ARBA" id="ARBA00023125"/>
    </source>
</evidence>
<keyword evidence="3 5" id="KW-0238">DNA-binding</keyword>
<dbReference type="PROSITE" id="PS01081">
    <property type="entry name" value="HTH_TETR_1"/>
    <property type="match status" value="1"/>
</dbReference>
<dbReference type="Gene3D" id="1.10.357.10">
    <property type="entry name" value="Tetracycline Repressor, domain 2"/>
    <property type="match status" value="1"/>
</dbReference>
<accession>A0A1A9EV30</accession>
<dbReference type="InterPro" id="IPR036271">
    <property type="entry name" value="Tet_transcr_reg_TetR-rel_C_sf"/>
</dbReference>
<dbReference type="KEGG" id="mars:A8C75_02820"/>
<dbReference type="GO" id="GO:0003700">
    <property type="term" value="F:DNA-binding transcription factor activity"/>
    <property type="evidence" value="ECO:0007669"/>
    <property type="project" value="TreeGrafter"/>
</dbReference>
<keyword evidence="2" id="KW-0805">Transcription regulation</keyword>
<dbReference type="PANTHER" id="PTHR30055">
    <property type="entry name" value="HTH-TYPE TRANSCRIPTIONAL REGULATOR RUTR"/>
    <property type="match status" value="1"/>
</dbReference>
<reference evidence="8" key="1">
    <citation type="submission" date="2016-05" db="EMBL/GenBank/DDBJ databases">
        <authorList>
            <person name="Baek K."/>
            <person name="Yang S.-J."/>
        </authorList>
    </citation>
    <scope>NUCLEOTIDE SEQUENCE [LARGE SCALE GENOMIC DNA]</scope>
    <source>
        <strain evidence="8">ST58-10</strain>
    </source>
</reference>
<dbReference type="Pfam" id="PF08361">
    <property type="entry name" value="TetR_C_2"/>
    <property type="match status" value="1"/>
</dbReference>
<dbReference type="SUPFAM" id="SSF48498">
    <property type="entry name" value="Tetracyclin repressor-like, C-terminal domain"/>
    <property type="match status" value="1"/>
</dbReference>
<dbReference type="GO" id="GO:0000976">
    <property type="term" value="F:transcription cis-regulatory region binding"/>
    <property type="evidence" value="ECO:0007669"/>
    <property type="project" value="TreeGrafter"/>
</dbReference>
<protein>
    <recommendedName>
        <fullName evidence="6">HTH tetR-type domain-containing protein</fullName>
    </recommendedName>
</protein>
<dbReference type="PRINTS" id="PR00455">
    <property type="entry name" value="HTHTETR"/>
</dbReference>
<feature type="domain" description="HTH tetR-type" evidence="6">
    <location>
        <begin position="10"/>
        <end position="70"/>
    </location>
</feature>
<name>A0A1A9EV30_9GAMM</name>
<dbReference type="InterPro" id="IPR013572">
    <property type="entry name" value="Tscrpt_reg_MAATS_C"/>
</dbReference>
<proteinExistence type="predicted"/>
<feature type="DNA-binding region" description="H-T-H motif" evidence="5">
    <location>
        <begin position="33"/>
        <end position="52"/>
    </location>
</feature>